<evidence type="ECO:0008006" key="2">
    <source>
        <dbReference type="Google" id="ProtNLM"/>
    </source>
</evidence>
<dbReference type="EMBL" id="BART01008602">
    <property type="protein sequence ID" value="GAG55611.1"/>
    <property type="molecule type" value="Genomic_DNA"/>
</dbReference>
<accession>X1A5Y1</accession>
<reference evidence="1" key="1">
    <citation type="journal article" date="2014" name="Front. Microbiol.">
        <title>High frequency of phylogenetically diverse reductive dehalogenase-homologous genes in deep subseafloor sedimentary metagenomes.</title>
        <authorList>
            <person name="Kawai M."/>
            <person name="Futagami T."/>
            <person name="Toyoda A."/>
            <person name="Takaki Y."/>
            <person name="Nishi S."/>
            <person name="Hori S."/>
            <person name="Arai W."/>
            <person name="Tsubouchi T."/>
            <person name="Morono Y."/>
            <person name="Uchiyama I."/>
            <person name="Ito T."/>
            <person name="Fujiyama A."/>
            <person name="Inagaki F."/>
            <person name="Takami H."/>
        </authorList>
    </citation>
    <scope>NUCLEOTIDE SEQUENCE</scope>
    <source>
        <strain evidence="1">Expedition CK06-06</strain>
    </source>
</reference>
<protein>
    <recommendedName>
        <fullName evidence="2">Right handed beta helix domain-containing protein</fullName>
    </recommendedName>
</protein>
<dbReference type="Gene3D" id="2.160.20.10">
    <property type="entry name" value="Single-stranded right-handed beta-helix, Pectin lyase-like"/>
    <property type="match status" value="1"/>
</dbReference>
<sequence length="387" mass="44500">MDITAVSGHAQEIQKAVDLASTGDNVHIPAGTYNFYEAGESWTPVEIPAGINIYGALSRRNDKGQVIEWETVLLMPEEAPPNSIWFKYTINDNLPLRFTDIKLVGFRYFNPESIRRYIALKIFAPYRNYPVVGVLNFRVDHCNFQDIAGSAVNFGDESEYNRRVCNGVIDHCRLVNSYGDPGYMDYENRTLDYGIGLRRWASDTWNPDVWEVLGKYTYYTVVIENNYFTKWRHGAVTNDGFHQVFRYNVVEGGYGIGETDSHGSYAEGIHPYAVGTRALEVYGNIFKNPDTTWTNQPWAINHRGGGGLFYDNILEGYYGLCHLNNDWGNYVPYCPKCHIYDTYIWNNILNGAYLISYNSDNVENVNYFLRTPNIEQDGWEYIPYTYP</sequence>
<comment type="caution">
    <text evidence="1">The sequence shown here is derived from an EMBL/GenBank/DDBJ whole genome shotgun (WGS) entry which is preliminary data.</text>
</comment>
<dbReference type="InterPro" id="IPR011050">
    <property type="entry name" value="Pectin_lyase_fold/virulence"/>
</dbReference>
<feature type="non-terminal residue" evidence="1">
    <location>
        <position position="387"/>
    </location>
</feature>
<gene>
    <name evidence="1" type="ORF">S01H4_19312</name>
</gene>
<proteinExistence type="predicted"/>
<evidence type="ECO:0000313" key="1">
    <source>
        <dbReference type="EMBL" id="GAG55611.1"/>
    </source>
</evidence>
<organism evidence="1">
    <name type="scientific">marine sediment metagenome</name>
    <dbReference type="NCBI Taxonomy" id="412755"/>
    <lineage>
        <taxon>unclassified sequences</taxon>
        <taxon>metagenomes</taxon>
        <taxon>ecological metagenomes</taxon>
    </lineage>
</organism>
<dbReference type="SUPFAM" id="SSF51126">
    <property type="entry name" value="Pectin lyase-like"/>
    <property type="match status" value="1"/>
</dbReference>
<name>X1A5Y1_9ZZZZ</name>
<dbReference type="InterPro" id="IPR012334">
    <property type="entry name" value="Pectin_lyas_fold"/>
</dbReference>
<dbReference type="AlphaFoldDB" id="X1A5Y1"/>